<reference evidence="2" key="1">
    <citation type="submission" date="2022-10" db="EMBL/GenBank/DDBJ databases">
        <title>Fusarium specimens isolated from Avocado Roots.</title>
        <authorList>
            <person name="Stajich J."/>
            <person name="Roper C."/>
            <person name="Heimlech-Rivalta G."/>
        </authorList>
    </citation>
    <scope>NUCLEOTIDE SEQUENCE</scope>
    <source>
        <strain evidence="2">CF00143</strain>
    </source>
</reference>
<dbReference type="EMBL" id="JAPDHF010000001">
    <property type="protein sequence ID" value="KAJ4024523.1"/>
    <property type="molecule type" value="Genomic_DNA"/>
</dbReference>
<accession>A0A9W8Q0X1</accession>
<evidence type="ECO:0000313" key="3">
    <source>
        <dbReference type="Proteomes" id="UP001152130"/>
    </source>
</evidence>
<sequence length="310" mass="35492">MEGTCGRPESFQDQPRDEMQMRKDASVDELQELKLQNQELRNTNDFLRSELRRATNKIEEHIARANDIESSKRKLGEIVEERSKCIAKLNEDNHDLKTKLESAQRQHSKIIDLQDKGITVLLQEKVAATMRIKDLERNQTPDSALKRSSMTISENEAKRLKREQTLEAMKRAEAEQGEVVPYHPKPATPTTTTEVKEEYSDCYMTSDDEEPSVPGLPLVEFCLSGDVATQLTEIMKNPKSKRRLESFLEHGKRDTWFCAHKVLRKGEKVSTPVLPKEACPSQNCKHNFRVMAVDSDSGVKLFTAPYTRMD</sequence>
<dbReference type="Proteomes" id="UP001152130">
    <property type="component" value="Unassembled WGS sequence"/>
</dbReference>
<name>A0A9W8Q0X1_9HYPO</name>
<keyword evidence="3" id="KW-1185">Reference proteome</keyword>
<evidence type="ECO:0000313" key="2">
    <source>
        <dbReference type="EMBL" id="KAJ4024523.1"/>
    </source>
</evidence>
<comment type="caution">
    <text evidence="2">The sequence shown here is derived from an EMBL/GenBank/DDBJ whole genome shotgun (WGS) entry which is preliminary data.</text>
</comment>
<organism evidence="2 3">
    <name type="scientific">Fusarium irregulare</name>
    <dbReference type="NCBI Taxonomy" id="2494466"/>
    <lineage>
        <taxon>Eukaryota</taxon>
        <taxon>Fungi</taxon>
        <taxon>Dikarya</taxon>
        <taxon>Ascomycota</taxon>
        <taxon>Pezizomycotina</taxon>
        <taxon>Sordariomycetes</taxon>
        <taxon>Hypocreomycetidae</taxon>
        <taxon>Hypocreales</taxon>
        <taxon>Nectriaceae</taxon>
        <taxon>Fusarium</taxon>
        <taxon>Fusarium incarnatum-equiseti species complex</taxon>
    </lineage>
</organism>
<dbReference type="AlphaFoldDB" id="A0A9W8Q0X1"/>
<proteinExistence type="predicted"/>
<gene>
    <name evidence="2" type="ORF">NW766_000760</name>
</gene>
<feature type="region of interest" description="Disordered" evidence="1">
    <location>
        <begin position="1"/>
        <end position="25"/>
    </location>
</feature>
<evidence type="ECO:0000256" key="1">
    <source>
        <dbReference type="SAM" id="MobiDB-lite"/>
    </source>
</evidence>
<protein>
    <submittedName>
        <fullName evidence="2">Uncharacterized protein</fullName>
    </submittedName>
</protein>
<feature type="compositionally biased region" description="Basic and acidic residues" evidence="1">
    <location>
        <begin position="14"/>
        <end position="25"/>
    </location>
</feature>